<gene>
    <name evidence="1" type="ORF">RIB2604_01004310</name>
</gene>
<protein>
    <submittedName>
        <fullName evidence="1">MOSC domain protein</fullName>
    </submittedName>
</protein>
<evidence type="ECO:0000313" key="1">
    <source>
        <dbReference type="EMBL" id="GAT21541.1"/>
    </source>
</evidence>
<dbReference type="Proteomes" id="UP000075230">
    <property type="component" value="Unassembled WGS sequence"/>
</dbReference>
<organism evidence="1 2">
    <name type="scientific">Aspergillus kawachii</name>
    <name type="common">White koji mold</name>
    <name type="synonym">Aspergillus awamori var. kawachi</name>
    <dbReference type="NCBI Taxonomy" id="1069201"/>
    <lineage>
        <taxon>Eukaryota</taxon>
        <taxon>Fungi</taxon>
        <taxon>Dikarya</taxon>
        <taxon>Ascomycota</taxon>
        <taxon>Pezizomycotina</taxon>
        <taxon>Eurotiomycetes</taxon>
        <taxon>Eurotiomycetidae</taxon>
        <taxon>Eurotiales</taxon>
        <taxon>Aspergillaceae</taxon>
        <taxon>Aspergillus</taxon>
        <taxon>Aspergillus subgen. Circumdati</taxon>
    </lineage>
</organism>
<sequence>MTAKSDCGDCRQIRKPRADKPYRRARVQISPKPYLPDTAGTERHPSKSVAVAAACCSCFPCLMAFSPGAPFSPTA</sequence>
<proteinExistence type="predicted"/>
<reference evidence="2" key="2">
    <citation type="submission" date="2016-02" db="EMBL/GenBank/DDBJ databases">
        <title>Genome sequencing of Aspergillus luchuensis NBRC 4314.</title>
        <authorList>
            <person name="Yamada O."/>
        </authorList>
    </citation>
    <scope>NUCLEOTIDE SEQUENCE [LARGE SCALE GENOMIC DNA]</scope>
    <source>
        <strain evidence="2">RIB 2604</strain>
    </source>
</reference>
<dbReference type="EMBL" id="BCWF01000010">
    <property type="protein sequence ID" value="GAT21541.1"/>
    <property type="molecule type" value="Genomic_DNA"/>
</dbReference>
<evidence type="ECO:0000313" key="2">
    <source>
        <dbReference type="Proteomes" id="UP000075230"/>
    </source>
</evidence>
<reference evidence="1 2" key="1">
    <citation type="journal article" date="2016" name="DNA Res.">
        <title>Genome sequence of Aspergillus luchuensis NBRC 4314.</title>
        <authorList>
            <person name="Yamada O."/>
            <person name="Machida M."/>
            <person name="Hosoyama A."/>
            <person name="Goto M."/>
            <person name="Takahashi T."/>
            <person name="Futagami T."/>
            <person name="Yamagata Y."/>
            <person name="Takeuchi M."/>
            <person name="Kobayashi T."/>
            <person name="Koike H."/>
            <person name="Abe K."/>
            <person name="Asai K."/>
            <person name="Arita M."/>
            <person name="Fujita N."/>
            <person name="Fukuda K."/>
            <person name="Higa K."/>
            <person name="Horikawa H."/>
            <person name="Ishikawa T."/>
            <person name="Jinno K."/>
            <person name="Kato Y."/>
            <person name="Kirimura K."/>
            <person name="Mizutani O."/>
            <person name="Nakasone K."/>
            <person name="Sano M."/>
            <person name="Shiraishi Y."/>
            <person name="Tsukahara M."/>
            <person name="Gomi K."/>
        </authorList>
    </citation>
    <scope>NUCLEOTIDE SEQUENCE [LARGE SCALE GENOMIC DNA]</scope>
    <source>
        <strain evidence="1 2">RIB 2604</strain>
    </source>
</reference>
<dbReference type="AlphaFoldDB" id="A0A146F7E2"/>
<comment type="caution">
    <text evidence="1">The sequence shown here is derived from an EMBL/GenBank/DDBJ whole genome shotgun (WGS) entry which is preliminary data.</text>
</comment>
<accession>A0A146F7E2</accession>
<name>A0A146F7E2_ASPKA</name>